<sequence length="84" mass="8888">MDVELLVGASAEFERVVGEYPADGWGLRTPCAVDARELVEHVEEGNWFAVAVLGGASAVGAGAAFGGVWPLSVMESRAWAFWCC</sequence>
<name>A0A7Y4P093_9ACTN</name>
<evidence type="ECO:0000256" key="1">
    <source>
        <dbReference type="SAM" id="Phobius"/>
    </source>
</evidence>
<evidence type="ECO:0000313" key="4">
    <source>
        <dbReference type="Proteomes" id="UP000534306"/>
    </source>
</evidence>
<feature type="transmembrane region" description="Helical" evidence="1">
    <location>
        <begin position="47"/>
        <end position="69"/>
    </location>
</feature>
<keyword evidence="4" id="KW-1185">Reference proteome</keyword>
<evidence type="ECO:0000313" key="2">
    <source>
        <dbReference type="EMBL" id="MBB6569265.1"/>
    </source>
</evidence>
<organism evidence="3 4">
    <name type="scientific">Kribbella sandramycini</name>
    <dbReference type="NCBI Taxonomy" id="60450"/>
    <lineage>
        <taxon>Bacteria</taxon>
        <taxon>Bacillati</taxon>
        <taxon>Actinomycetota</taxon>
        <taxon>Actinomycetes</taxon>
        <taxon>Propionibacteriales</taxon>
        <taxon>Kribbellaceae</taxon>
        <taxon>Kribbella</taxon>
    </lineage>
</organism>
<dbReference type="AlphaFoldDB" id="A0A7Y4P093"/>
<proteinExistence type="predicted"/>
<gene>
    <name evidence="2" type="ORF">HNR71_004902</name>
    <name evidence="3" type="ORF">HPO96_11615</name>
</gene>
<reference evidence="3 4" key="1">
    <citation type="submission" date="2020-05" db="EMBL/GenBank/DDBJ databases">
        <title>Genome sequence of Kribbella sandramycini ATCC 39419.</title>
        <authorList>
            <person name="Maclea K.S."/>
            <person name="Fair J.L."/>
        </authorList>
    </citation>
    <scope>NUCLEOTIDE SEQUENCE [LARGE SCALE GENOMIC DNA]</scope>
    <source>
        <strain evidence="3 4">ATCC 39419</strain>
    </source>
</reference>
<accession>A0A7Y4P093</accession>
<keyword evidence="1" id="KW-1133">Transmembrane helix</keyword>
<comment type="caution">
    <text evidence="3">The sequence shown here is derived from an EMBL/GenBank/DDBJ whole genome shotgun (WGS) entry which is preliminary data.</text>
</comment>
<dbReference type="RefSeq" id="WP_171673366.1">
    <property type="nucleotide sequence ID" value="NZ_BAAAGT010000002.1"/>
</dbReference>
<evidence type="ECO:0000313" key="3">
    <source>
        <dbReference type="EMBL" id="NOL40895.1"/>
    </source>
</evidence>
<reference evidence="2 5" key="2">
    <citation type="submission" date="2020-08" db="EMBL/GenBank/DDBJ databases">
        <title>Sequencing the genomes of 1000 actinobacteria strains.</title>
        <authorList>
            <person name="Klenk H.-P."/>
        </authorList>
    </citation>
    <scope>NUCLEOTIDE SEQUENCE [LARGE SCALE GENOMIC DNA]</scope>
    <source>
        <strain evidence="2 5">DSM 15626</strain>
    </source>
</reference>
<evidence type="ECO:0008006" key="6">
    <source>
        <dbReference type="Google" id="ProtNLM"/>
    </source>
</evidence>
<dbReference type="Proteomes" id="UP000553957">
    <property type="component" value="Unassembled WGS sequence"/>
</dbReference>
<dbReference type="EMBL" id="JACHKF010000001">
    <property type="protein sequence ID" value="MBB6569265.1"/>
    <property type="molecule type" value="Genomic_DNA"/>
</dbReference>
<evidence type="ECO:0000313" key="5">
    <source>
        <dbReference type="Proteomes" id="UP000553957"/>
    </source>
</evidence>
<keyword evidence="1" id="KW-0472">Membrane</keyword>
<keyword evidence="1" id="KW-0812">Transmembrane</keyword>
<dbReference type="EMBL" id="JABJRC010000002">
    <property type="protein sequence ID" value="NOL40895.1"/>
    <property type="molecule type" value="Genomic_DNA"/>
</dbReference>
<dbReference type="Proteomes" id="UP000534306">
    <property type="component" value="Unassembled WGS sequence"/>
</dbReference>
<protein>
    <recommendedName>
        <fullName evidence="6">Mycothiol maleylpyruvate isomerase-like protein</fullName>
    </recommendedName>
</protein>